<evidence type="ECO:0000313" key="2">
    <source>
        <dbReference type="EMBL" id="RUL73091.1"/>
    </source>
</evidence>
<name>A0A3S0PH54_9GAMM</name>
<feature type="coiled-coil region" evidence="1">
    <location>
        <begin position="318"/>
        <end position="366"/>
    </location>
</feature>
<comment type="caution">
    <text evidence="2">The sequence shown here is derived from an EMBL/GenBank/DDBJ whole genome shotgun (WGS) entry which is preliminary data.</text>
</comment>
<protein>
    <recommendedName>
        <fullName evidence="4">Sulfotransferase family protein</fullName>
    </recommendedName>
</protein>
<reference evidence="2 3" key="1">
    <citation type="submission" date="2018-12" db="EMBL/GenBank/DDBJ databases">
        <title>Dyella dinghuensis sp. nov. DHOA06 and Dyella choica sp. nov. 4M-K27, isolated from forest soil.</title>
        <authorList>
            <person name="Qiu L.-H."/>
            <person name="Gao Z.-H."/>
        </authorList>
    </citation>
    <scope>NUCLEOTIDE SEQUENCE [LARGE SCALE GENOMIC DNA]</scope>
    <source>
        <strain evidence="2 3">4M-K27</strain>
    </source>
</reference>
<dbReference type="InterPro" id="IPR014556">
    <property type="entry name" value="UCP029407"/>
</dbReference>
<dbReference type="Gene3D" id="1.10.287.1490">
    <property type="match status" value="1"/>
</dbReference>
<gene>
    <name evidence="2" type="ORF">EKH80_15625</name>
</gene>
<keyword evidence="3" id="KW-1185">Reference proteome</keyword>
<organism evidence="2 3">
    <name type="scientific">Dyella choica</name>
    <dbReference type="NCBI Taxonomy" id="1927959"/>
    <lineage>
        <taxon>Bacteria</taxon>
        <taxon>Pseudomonadati</taxon>
        <taxon>Pseudomonadota</taxon>
        <taxon>Gammaproteobacteria</taxon>
        <taxon>Lysobacterales</taxon>
        <taxon>Rhodanobacteraceae</taxon>
        <taxon>Dyella</taxon>
    </lineage>
</organism>
<accession>A0A3S0PH54</accession>
<dbReference type="RefSeq" id="WP_126685710.1">
    <property type="nucleotide sequence ID" value="NZ_RYYV01000012.1"/>
</dbReference>
<dbReference type="OrthoDB" id="9179784at2"/>
<dbReference type="SUPFAM" id="SSF52540">
    <property type="entry name" value="P-loop containing nucleoside triphosphate hydrolases"/>
    <property type="match status" value="1"/>
</dbReference>
<dbReference type="Proteomes" id="UP000274358">
    <property type="component" value="Unassembled WGS sequence"/>
</dbReference>
<dbReference type="InterPro" id="IPR027417">
    <property type="entry name" value="P-loop_NTPase"/>
</dbReference>
<dbReference type="Gene3D" id="3.40.50.300">
    <property type="entry name" value="P-loop containing nucleotide triphosphate hydrolases"/>
    <property type="match status" value="1"/>
</dbReference>
<sequence length="443" mass="50169">MKPRKKTAILVAGMHRSGTSALAGALKLTGVSLGRRLLEPGQDNPKGYWEHRDAVVIHEQLLEALGRRWDDVRPLPDKWMLSDAAQMARSQIADLIQREFEDAEVWAVKDPRMCRLLPLWIEVLRECEIRAVTLMAVRAPSEVAASIQARNHWALPIGELLWLRHVIEAESASRQVERTALLYEDLIADPSATITRALARVDVHLPFNSAVDEGALTKFVDRADRHHVHQALSGNDSPLFPIVEKAYKALSRIAHEDDDRSWASLAECAGALEIEWGKYGSVVSAVAEMAYKFSVGEARARAEISDVASKLNAQISWSEEAAQNLRNLREERDRIVSERDMVCEELGRIQSERDQVRDELSKIRNDLDYAHHELRQLRNHLEEVCNERDQMGRGLTIAMERSAGLEFANDKLRKELDAVQGSWSWRMMGPFRAMARAIKMVAR</sequence>
<evidence type="ECO:0000313" key="3">
    <source>
        <dbReference type="Proteomes" id="UP000274358"/>
    </source>
</evidence>
<dbReference type="AlphaFoldDB" id="A0A3S0PH54"/>
<dbReference type="EMBL" id="RYYV01000012">
    <property type="protein sequence ID" value="RUL73091.1"/>
    <property type="molecule type" value="Genomic_DNA"/>
</dbReference>
<keyword evidence="1" id="KW-0175">Coiled coil</keyword>
<evidence type="ECO:0000256" key="1">
    <source>
        <dbReference type="SAM" id="Coils"/>
    </source>
</evidence>
<evidence type="ECO:0008006" key="4">
    <source>
        <dbReference type="Google" id="ProtNLM"/>
    </source>
</evidence>
<proteinExistence type="predicted"/>
<dbReference type="PIRSF" id="PIRSF029407">
    <property type="entry name" value="UCP029407"/>
    <property type="match status" value="1"/>
</dbReference>